<evidence type="ECO:0000256" key="3">
    <source>
        <dbReference type="ARBA" id="ARBA00023004"/>
    </source>
</evidence>
<keyword evidence="4" id="KW-0503">Monooxygenase</keyword>
<dbReference type="Proteomes" id="UP001152747">
    <property type="component" value="Unassembled WGS sequence"/>
</dbReference>
<evidence type="ECO:0000313" key="6">
    <source>
        <dbReference type="Proteomes" id="UP001152747"/>
    </source>
</evidence>
<sequence>MNFFLIVGALLFGAKISWTLVFGAYVVYEIFWKRRRLPPGPAPWLLAGNMPSFVVASSIDELFLNWKRKFGPIFTVWIGPIPLVMVCDLTTIRKYFVQNADAFSNRWRNFITDSIMG</sequence>
<dbReference type="InterPro" id="IPR036396">
    <property type="entry name" value="Cyt_P450_sf"/>
</dbReference>
<name>A0A9P1IFL4_9PELO</name>
<accession>A0A9P1IFL4</accession>
<comment type="similarity">
    <text evidence="1">Belongs to the cytochrome P450 family.</text>
</comment>
<dbReference type="EMBL" id="CANHGI010000002">
    <property type="protein sequence ID" value="CAI5443700.1"/>
    <property type="molecule type" value="Genomic_DNA"/>
</dbReference>
<dbReference type="GO" id="GO:0006082">
    <property type="term" value="P:organic acid metabolic process"/>
    <property type="evidence" value="ECO:0007669"/>
    <property type="project" value="TreeGrafter"/>
</dbReference>
<gene>
    <name evidence="5" type="ORF">CAMP_LOCUS6337</name>
</gene>
<evidence type="ECO:0000313" key="5">
    <source>
        <dbReference type="EMBL" id="CAI5443700.1"/>
    </source>
</evidence>
<dbReference type="InterPro" id="IPR050182">
    <property type="entry name" value="Cytochrome_P450_fam2"/>
</dbReference>
<evidence type="ECO:0000256" key="4">
    <source>
        <dbReference type="ARBA" id="ARBA00023033"/>
    </source>
</evidence>
<evidence type="ECO:0000256" key="1">
    <source>
        <dbReference type="ARBA" id="ARBA00010617"/>
    </source>
</evidence>
<organism evidence="5 6">
    <name type="scientific">Caenorhabditis angaria</name>
    <dbReference type="NCBI Taxonomy" id="860376"/>
    <lineage>
        <taxon>Eukaryota</taxon>
        <taxon>Metazoa</taxon>
        <taxon>Ecdysozoa</taxon>
        <taxon>Nematoda</taxon>
        <taxon>Chromadorea</taxon>
        <taxon>Rhabditida</taxon>
        <taxon>Rhabditina</taxon>
        <taxon>Rhabditomorpha</taxon>
        <taxon>Rhabditoidea</taxon>
        <taxon>Rhabditidae</taxon>
        <taxon>Peloderinae</taxon>
        <taxon>Caenorhabditis</taxon>
    </lineage>
</organism>
<dbReference type="Pfam" id="PF00067">
    <property type="entry name" value="p450"/>
    <property type="match status" value="1"/>
</dbReference>
<dbReference type="GO" id="GO:0005506">
    <property type="term" value="F:iron ion binding"/>
    <property type="evidence" value="ECO:0007669"/>
    <property type="project" value="InterPro"/>
</dbReference>
<dbReference type="GO" id="GO:0005737">
    <property type="term" value="C:cytoplasm"/>
    <property type="evidence" value="ECO:0007669"/>
    <property type="project" value="TreeGrafter"/>
</dbReference>
<reference evidence="5" key="1">
    <citation type="submission" date="2022-11" db="EMBL/GenBank/DDBJ databases">
        <authorList>
            <person name="Kikuchi T."/>
        </authorList>
    </citation>
    <scope>NUCLEOTIDE SEQUENCE</scope>
    <source>
        <strain evidence="5">PS1010</strain>
    </source>
</reference>
<dbReference type="GO" id="GO:0020037">
    <property type="term" value="F:heme binding"/>
    <property type="evidence" value="ECO:0007669"/>
    <property type="project" value="InterPro"/>
</dbReference>
<dbReference type="GO" id="GO:0006805">
    <property type="term" value="P:xenobiotic metabolic process"/>
    <property type="evidence" value="ECO:0007669"/>
    <property type="project" value="TreeGrafter"/>
</dbReference>
<keyword evidence="2" id="KW-0479">Metal-binding</keyword>
<dbReference type="PANTHER" id="PTHR24300">
    <property type="entry name" value="CYTOCHROME P450 508A4-RELATED"/>
    <property type="match status" value="1"/>
</dbReference>
<keyword evidence="3" id="KW-0408">Iron</keyword>
<dbReference type="PRINTS" id="PR00463">
    <property type="entry name" value="EP450I"/>
</dbReference>
<keyword evidence="4" id="KW-0560">Oxidoreductase</keyword>
<comment type="caution">
    <text evidence="5">The sequence shown here is derived from an EMBL/GenBank/DDBJ whole genome shotgun (WGS) entry which is preliminary data.</text>
</comment>
<dbReference type="InterPro" id="IPR001128">
    <property type="entry name" value="Cyt_P450"/>
</dbReference>
<dbReference type="GO" id="GO:0016712">
    <property type="term" value="F:oxidoreductase activity, acting on paired donors, with incorporation or reduction of molecular oxygen, reduced flavin or flavoprotein as one donor, and incorporation of one atom of oxygen"/>
    <property type="evidence" value="ECO:0007669"/>
    <property type="project" value="TreeGrafter"/>
</dbReference>
<evidence type="ECO:0000256" key="2">
    <source>
        <dbReference type="ARBA" id="ARBA00022723"/>
    </source>
</evidence>
<dbReference type="Gene3D" id="1.10.630.10">
    <property type="entry name" value="Cytochrome P450"/>
    <property type="match status" value="1"/>
</dbReference>
<dbReference type="InterPro" id="IPR002401">
    <property type="entry name" value="Cyt_P450_E_grp-I"/>
</dbReference>
<dbReference type="AlphaFoldDB" id="A0A9P1IFL4"/>
<proteinExistence type="inferred from homology"/>
<dbReference type="OrthoDB" id="5838923at2759"/>
<keyword evidence="6" id="KW-1185">Reference proteome</keyword>
<protein>
    <recommendedName>
        <fullName evidence="7">Cytochrome P450</fullName>
    </recommendedName>
</protein>
<evidence type="ECO:0008006" key="7">
    <source>
        <dbReference type="Google" id="ProtNLM"/>
    </source>
</evidence>
<dbReference type="PANTHER" id="PTHR24300:SF414">
    <property type="entry name" value="CYTOCHROME P450 FAMILY"/>
    <property type="match status" value="1"/>
</dbReference>
<dbReference type="SUPFAM" id="SSF48264">
    <property type="entry name" value="Cytochrome P450"/>
    <property type="match status" value="1"/>
</dbReference>